<gene>
    <name evidence="2" type="ORF">MYCGRDRAFT_93440</name>
</gene>
<feature type="region of interest" description="Disordered" evidence="1">
    <location>
        <begin position="1"/>
        <end position="62"/>
    </location>
</feature>
<dbReference type="GeneID" id="13394092"/>
<dbReference type="AlphaFoldDB" id="F9XBW0"/>
<evidence type="ECO:0000313" key="2">
    <source>
        <dbReference type="EMBL" id="EGP87475.1"/>
    </source>
</evidence>
<protein>
    <submittedName>
        <fullName evidence="2">Ca2+-modulated channel polycystin</fullName>
    </submittedName>
</protein>
<dbReference type="OrthoDB" id="3650824at2759"/>
<feature type="compositionally biased region" description="Polar residues" evidence="1">
    <location>
        <begin position="1"/>
        <end position="10"/>
    </location>
</feature>
<keyword evidence="3" id="KW-1185">Reference proteome</keyword>
<feature type="compositionally biased region" description="Polar residues" evidence="1">
    <location>
        <begin position="78"/>
        <end position="91"/>
    </location>
</feature>
<dbReference type="eggNOG" id="ENOG502RACZ">
    <property type="taxonomic scope" value="Eukaryota"/>
</dbReference>
<feature type="compositionally biased region" description="Polar residues" evidence="1">
    <location>
        <begin position="145"/>
        <end position="213"/>
    </location>
</feature>
<dbReference type="RefSeq" id="XP_003852499.1">
    <property type="nucleotide sequence ID" value="XM_003852451.1"/>
</dbReference>
<sequence>MTSPTSTSSDIPAVHPPASNPGHDNPTAGIPEYGGGLSSTAYIESPVQNGSTTTTRTDGETGIVASLKNMLGLGGAAATSSTDNEQTSLPSNEPVRAEDKGPAEDATTATAVTATGAATAIATAVGTGTYLNYRDGEKDTAVSPAASNTTTLPDRSVGQSPATTNSASTLDDSASTLDNSASTVDNSASTLDNSASTLDNSASTLDNSASTLDISGPPASAASTLDNSASTPDISAPPASAASHTDPIAPTADSLPDHTSSTTNTATTTSTTQIPSSQEETTTNTTGQKEHKPPIAASSGHPPPSSSNPAPHEAEHSEKHHAVGGRTGNVENVDSIPTAGGERLGDKHWGESKVVPDDPKAQGAGVQDKGASAEVKDNTAKNTGGATSGPHGHGSAGEGKEGEQKESLMDKVKDKLHSGKK</sequence>
<reference evidence="2 3" key="1">
    <citation type="journal article" date="2011" name="PLoS Genet.">
        <title>Finished genome of the fungal wheat pathogen Mycosphaerella graminicola reveals dispensome structure, chromosome plasticity, and stealth pathogenesis.</title>
        <authorList>
            <person name="Goodwin S.B."/>
            <person name="Ben M'barek S."/>
            <person name="Dhillon B."/>
            <person name="Wittenberg A.H.J."/>
            <person name="Crane C.F."/>
            <person name="Hane J.K."/>
            <person name="Foster A.J."/>
            <person name="Van der Lee T.A.J."/>
            <person name="Grimwood J."/>
            <person name="Aerts A."/>
            <person name="Antoniw J."/>
            <person name="Bailey A."/>
            <person name="Bluhm B."/>
            <person name="Bowler J."/>
            <person name="Bristow J."/>
            <person name="van der Burgt A."/>
            <person name="Canto-Canche B."/>
            <person name="Churchill A.C.L."/>
            <person name="Conde-Ferraez L."/>
            <person name="Cools H.J."/>
            <person name="Coutinho P.M."/>
            <person name="Csukai M."/>
            <person name="Dehal P."/>
            <person name="De Wit P."/>
            <person name="Donzelli B."/>
            <person name="van de Geest H.C."/>
            <person name="van Ham R.C.H.J."/>
            <person name="Hammond-Kosack K.E."/>
            <person name="Henrissat B."/>
            <person name="Kilian A."/>
            <person name="Kobayashi A.K."/>
            <person name="Koopmann E."/>
            <person name="Kourmpetis Y."/>
            <person name="Kuzniar A."/>
            <person name="Lindquist E."/>
            <person name="Lombard V."/>
            <person name="Maliepaard C."/>
            <person name="Martins N."/>
            <person name="Mehrabi R."/>
            <person name="Nap J.P.H."/>
            <person name="Ponomarenko A."/>
            <person name="Rudd J.J."/>
            <person name="Salamov A."/>
            <person name="Schmutz J."/>
            <person name="Schouten H.J."/>
            <person name="Shapiro H."/>
            <person name="Stergiopoulos I."/>
            <person name="Torriani S.F.F."/>
            <person name="Tu H."/>
            <person name="de Vries R.P."/>
            <person name="Waalwijk C."/>
            <person name="Ware S.B."/>
            <person name="Wiebenga A."/>
            <person name="Zwiers L.-H."/>
            <person name="Oliver R.P."/>
            <person name="Grigoriev I.V."/>
            <person name="Kema G.H.J."/>
        </authorList>
    </citation>
    <scope>NUCLEOTIDE SEQUENCE [LARGE SCALE GENOMIC DNA]</scope>
    <source>
        <strain evidence="3">CBS 115943 / IPO323</strain>
    </source>
</reference>
<feature type="compositionally biased region" description="Basic and acidic residues" evidence="1">
    <location>
        <begin position="398"/>
        <end position="421"/>
    </location>
</feature>
<name>F9XBW0_ZYMTI</name>
<dbReference type="HOGENOM" id="CLU_685435_0_0_1"/>
<dbReference type="Proteomes" id="UP000008062">
    <property type="component" value="Chromosome 5"/>
</dbReference>
<feature type="compositionally biased region" description="Polar residues" evidence="1">
    <location>
        <begin position="38"/>
        <end position="49"/>
    </location>
</feature>
<dbReference type="VEuPathDB" id="FungiDB:ZTRI_5.650"/>
<feature type="compositionally biased region" description="Basic and acidic residues" evidence="1">
    <location>
        <begin position="343"/>
        <end position="360"/>
    </location>
</feature>
<proteinExistence type="predicted"/>
<dbReference type="OMA" id="EHENTHN"/>
<dbReference type="InParanoid" id="F9XBW0"/>
<evidence type="ECO:0000313" key="3">
    <source>
        <dbReference type="Proteomes" id="UP000008062"/>
    </source>
</evidence>
<evidence type="ECO:0000256" key="1">
    <source>
        <dbReference type="SAM" id="MobiDB-lite"/>
    </source>
</evidence>
<accession>F9XBW0</accession>
<feature type="region of interest" description="Disordered" evidence="1">
    <location>
        <begin position="140"/>
        <end position="421"/>
    </location>
</feature>
<feature type="compositionally biased region" description="Low complexity" evidence="1">
    <location>
        <begin position="259"/>
        <end position="283"/>
    </location>
</feature>
<feature type="compositionally biased region" description="Low complexity" evidence="1">
    <location>
        <begin position="50"/>
        <end position="62"/>
    </location>
</feature>
<dbReference type="STRING" id="336722.F9XBW0"/>
<feature type="compositionally biased region" description="Low complexity" evidence="1">
    <location>
        <begin position="228"/>
        <end position="247"/>
    </location>
</feature>
<feature type="region of interest" description="Disordered" evidence="1">
    <location>
        <begin position="74"/>
        <end position="107"/>
    </location>
</feature>
<organism evidence="2 3">
    <name type="scientific">Zymoseptoria tritici (strain CBS 115943 / IPO323)</name>
    <name type="common">Speckled leaf blotch fungus</name>
    <name type="synonym">Septoria tritici</name>
    <dbReference type="NCBI Taxonomy" id="336722"/>
    <lineage>
        <taxon>Eukaryota</taxon>
        <taxon>Fungi</taxon>
        <taxon>Dikarya</taxon>
        <taxon>Ascomycota</taxon>
        <taxon>Pezizomycotina</taxon>
        <taxon>Dothideomycetes</taxon>
        <taxon>Dothideomycetidae</taxon>
        <taxon>Mycosphaerellales</taxon>
        <taxon>Mycosphaerellaceae</taxon>
        <taxon>Zymoseptoria</taxon>
    </lineage>
</organism>
<feature type="compositionally biased region" description="Basic and acidic residues" evidence="1">
    <location>
        <begin position="312"/>
        <end position="321"/>
    </location>
</feature>
<dbReference type="EMBL" id="CM001200">
    <property type="protein sequence ID" value="EGP87475.1"/>
    <property type="molecule type" value="Genomic_DNA"/>
</dbReference>
<dbReference type="KEGG" id="ztr:MYCGRDRAFT_93440"/>